<dbReference type="Pfam" id="PF11213">
    <property type="entry name" value="DUF3006"/>
    <property type="match status" value="1"/>
</dbReference>
<dbReference type="Proteomes" id="UP000186102">
    <property type="component" value="Unassembled WGS sequence"/>
</dbReference>
<name>A0A1Q8QM61_9FIRM</name>
<organism evidence="1 2">
    <name type="scientific">Desulfosporosinus metallidurans</name>
    <dbReference type="NCBI Taxonomy" id="1888891"/>
    <lineage>
        <taxon>Bacteria</taxon>
        <taxon>Bacillati</taxon>
        <taxon>Bacillota</taxon>
        <taxon>Clostridia</taxon>
        <taxon>Eubacteriales</taxon>
        <taxon>Desulfitobacteriaceae</taxon>
        <taxon>Desulfosporosinus</taxon>
    </lineage>
</organism>
<proteinExistence type="predicted"/>
<sequence>MKDIPKTDIAATAKEGDALKSINGKYEVDIEETKRIKDEAEKLMNDLWK</sequence>
<dbReference type="OrthoDB" id="164847at2"/>
<dbReference type="InterPro" id="IPR021377">
    <property type="entry name" value="DUF3006"/>
</dbReference>
<gene>
    <name evidence="1" type="ORF">DSOL_4075</name>
</gene>
<comment type="caution">
    <text evidence="1">The sequence shown here is derived from an EMBL/GenBank/DDBJ whole genome shotgun (WGS) entry which is preliminary data.</text>
</comment>
<dbReference type="EMBL" id="MLBF01000043">
    <property type="protein sequence ID" value="OLN28426.1"/>
    <property type="molecule type" value="Genomic_DNA"/>
</dbReference>
<accession>A0A1Q8QM61</accession>
<dbReference type="AlphaFoldDB" id="A0A1Q8QM61"/>
<keyword evidence="2" id="KW-1185">Reference proteome</keyword>
<evidence type="ECO:0000313" key="1">
    <source>
        <dbReference type="EMBL" id="OLN28426.1"/>
    </source>
</evidence>
<protein>
    <submittedName>
        <fullName evidence="1">Uncharacterized protein</fullName>
    </submittedName>
</protein>
<evidence type="ECO:0000313" key="2">
    <source>
        <dbReference type="Proteomes" id="UP000186102"/>
    </source>
</evidence>
<reference evidence="1 2" key="1">
    <citation type="submission" date="2016-09" db="EMBL/GenBank/DDBJ databases">
        <title>Complete genome of Desulfosporosinus sp. OL.</title>
        <authorList>
            <person name="Mardanov A."/>
            <person name="Beletsky A."/>
            <person name="Panova A."/>
            <person name="Karnachuk O."/>
            <person name="Ravin N."/>
        </authorList>
    </citation>
    <scope>NUCLEOTIDE SEQUENCE [LARGE SCALE GENOMIC DNA]</scope>
    <source>
        <strain evidence="1 2">OL</strain>
    </source>
</reference>